<organism evidence="3 4">
    <name type="scientific">Drosophila pseudoobscura pseudoobscura</name>
    <name type="common">Fruit fly</name>
    <dbReference type="NCBI Taxonomy" id="46245"/>
    <lineage>
        <taxon>Eukaryota</taxon>
        <taxon>Metazoa</taxon>
        <taxon>Ecdysozoa</taxon>
        <taxon>Arthropoda</taxon>
        <taxon>Hexapoda</taxon>
        <taxon>Insecta</taxon>
        <taxon>Pterygota</taxon>
        <taxon>Neoptera</taxon>
        <taxon>Endopterygota</taxon>
        <taxon>Diptera</taxon>
        <taxon>Brachycera</taxon>
        <taxon>Muscomorpha</taxon>
        <taxon>Ephydroidea</taxon>
        <taxon>Drosophilidae</taxon>
        <taxon>Drosophila</taxon>
        <taxon>Sophophora</taxon>
    </lineage>
</organism>
<evidence type="ECO:0000313" key="4">
    <source>
        <dbReference type="RefSeq" id="XP_002137735.2"/>
    </source>
</evidence>
<dbReference type="AlphaFoldDB" id="A0A6I8V353"/>
<reference evidence="3" key="1">
    <citation type="submission" date="2024-06" db="UniProtKB">
        <authorList>
            <consortium name="RefSeq"/>
        </authorList>
    </citation>
    <scope>NUCLEOTIDE SEQUENCE [LARGE SCALE GENOMIC DNA]</scope>
    <source>
        <strain evidence="3">MV2-25</strain>
    </source>
</reference>
<keyword evidence="3" id="KW-1185">Reference proteome</keyword>
<evidence type="ECO:0000313" key="3">
    <source>
        <dbReference type="Proteomes" id="UP000001819"/>
    </source>
</evidence>
<dbReference type="RefSeq" id="XP_002137735.2">
    <property type="nucleotide sequence ID" value="XM_002137699.3"/>
</dbReference>
<protein>
    <recommendedName>
        <fullName evidence="1">Thioredoxin domain-containing protein 9</fullName>
    </recommendedName>
</protein>
<dbReference type="KEGG" id="dpo:6897590"/>
<accession>A0A6I8V353</accession>
<dbReference type="Pfam" id="PF00085">
    <property type="entry name" value="Thioredoxin"/>
    <property type="match status" value="1"/>
</dbReference>
<dbReference type="InterPro" id="IPR036249">
    <property type="entry name" value="Thioredoxin-like_sf"/>
</dbReference>
<name>A0A6I8V353_DROPS</name>
<reference evidence="4" key="2">
    <citation type="submission" date="2025-08" db="UniProtKB">
        <authorList>
            <consortium name="RefSeq"/>
        </authorList>
    </citation>
    <scope>IDENTIFICATION</scope>
    <source>
        <strain evidence="4">MV-25-SWS-2005</strain>
        <tissue evidence="4">Whole body</tissue>
    </source>
</reference>
<dbReference type="SUPFAM" id="SSF52833">
    <property type="entry name" value="Thioredoxin-like"/>
    <property type="match status" value="1"/>
</dbReference>
<dbReference type="InParanoid" id="A0A6I8V353"/>
<dbReference type="PANTHER" id="PTHR21148">
    <property type="entry name" value="THIOREDOXIN DOMAIN-CONTAINING PROTEIN 9"/>
    <property type="match status" value="1"/>
</dbReference>
<sequence length="143" mass="16372">MKAENNKKDWLANGHGVYTQLFDEKEFFEMASHTPNIVVLFYQTGNQGCRIMDWHLKLLAAKHLEAKFCKLNIERAGFLQKRLRIEVIPEILLVKDSTTADFIVGFQDVNFSTEMLECRIARSGTISYQGDLSKSSDVKRILG</sequence>
<dbReference type="Gene3D" id="3.40.30.10">
    <property type="entry name" value="Glutaredoxin"/>
    <property type="match status" value="1"/>
</dbReference>
<feature type="domain" description="Thioredoxin" evidence="2">
    <location>
        <begin position="23"/>
        <end position="107"/>
    </location>
</feature>
<dbReference type="Proteomes" id="UP000001819">
    <property type="component" value="Chromosome 2"/>
</dbReference>
<gene>
    <name evidence="4" type="primary">LOC6897590</name>
</gene>
<evidence type="ECO:0000256" key="1">
    <source>
        <dbReference type="ARBA" id="ARBA00026148"/>
    </source>
</evidence>
<proteinExistence type="predicted"/>
<dbReference type="InterPro" id="IPR013766">
    <property type="entry name" value="Thioredoxin_domain"/>
</dbReference>
<evidence type="ECO:0000259" key="2">
    <source>
        <dbReference type="Pfam" id="PF00085"/>
    </source>
</evidence>